<gene>
    <name evidence="4" type="ORF">HNR75_001338</name>
</gene>
<evidence type="ECO:0000256" key="2">
    <source>
        <dbReference type="ARBA" id="ARBA00022729"/>
    </source>
</evidence>
<feature type="signal peptide" evidence="3">
    <location>
        <begin position="1"/>
        <end position="26"/>
    </location>
</feature>
<dbReference type="RefSeq" id="WP_188026214.1">
    <property type="nucleotide sequence ID" value="NZ_JACHGR010000004.1"/>
</dbReference>
<organism evidence="4 5">
    <name type="scientific">Tolumonas osonensis</name>
    <dbReference type="NCBI Taxonomy" id="675874"/>
    <lineage>
        <taxon>Bacteria</taxon>
        <taxon>Pseudomonadati</taxon>
        <taxon>Pseudomonadota</taxon>
        <taxon>Gammaproteobacteria</taxon>
        <taxon>Aeromonadales</taxon>
        <taxon>Aeromonadaceae</taxon>
        <taxon>Tolumonas</taxon>
    </lineage>
</organism>
<protein>
    <submittedName>
        <fullName evidence="4">Uncharacterized protein</fullName>
    </submittedName>
</protein>
<accession>A0A841GLR9</accession>
<comment type="caution">
    <text evidence="4">The sequence shown here is derived from an EMBL/GenBank/DDBJ whole genome shotgun (WGS) entry which is preliminary data.</text>
</comment>
<keyword evidence="2 3" id="KW-0732">Signal</keyword>
<dbReference type="InterPro" id="IPR018635">
    <property type="entry name" value="UPF0319"/>
</dbReference>
<dbReference type="Pfam" id="PF09829">
    <property type="entry name" value="DUF2057"/>
    <property type="match status" value="1"/>
</dbReference>
<comment type="similarity">
    <text evidence="1">Belongs to the UPF0319 family.</text>
</comment>
<sequence>MTLLFRTWLSRSFAALALFTSVSAIADTTVAVPRPYATYLVDGKSYKGNGSDIKLTAGDHQLVIRFEGNYSKRDSIDIVSGEPLVVNFKTDGKEQLTFDLPLLRESIQAKNFLKDQKLHLIDKNTKAVKDADIFQLPKKEGLQIGRDYQEELLALGKAFQQPVINEDGTISVNGQAQKADLTNTVSGSKNLQALEMLKYWYNRADPQTRKAFQHWVITQQ</sequence>
<dbReference type="EMBL" id="JACHGR010000004">
    <property type="protein sequence ID" value="MBB6055432.1"/>
    <property type="molecule type" value="Genomic_DNA"/>
</dbReference>
<keyword evidence="5" id="KW-1185">Reference proteome</keyword>
<reference evidence="4 5" key="1">
    <citation type="submission" date="2020-08" db="EMBL/GenBank/DDBJ databases">
        <title>Genomic Encyclopedia of Type Strains, Phase IV (KMG-IV): sequencing the most valuable type-strain genomes for metagenomic binning, comparative biology and taxonomic classification.</title>
        <authorList>
            <person name="Goeker M."/>
        </authorList>
    </citation>
    <scope>NUCLEOTIDE SEQUENCE [LARGE SCALE GENOMIC DNA]</scope>
    <source>
        <strain evidence="4 5">DSM 22975</strain>
    </source>
</reference>
<evidence type="ECO:0000256" key="1">
    <source>
        <dbReference type="ARBA" id="ARBA00008490"/>
    </source>
</evidence>
<evidence type="ECO:0000256" key="3">
    <source>
        <dbReference type="SAM" id="SignalP"/>
    </source>
</evidence>
<dbReference type="Proteomes" id="UP000585721">
    <property type="component" value="Unassembled WGS sequence"/>
</dbReference>
<proteinExistence type="inferred from homology"/>
<feature type="chain" id="PRO_5032553817" evidence="3">
    <location>
        <begin position="27"/>
        <end position="220"/>
    </location>
</feature>
<name>A0A841GLR9_9GAMM</name>
<dbReference type="PANTHER" id="PTHR38108">
    <property type="entry name" value="UPF0319 PROTEIN YCCT"/>
    <property type="match status" value="1"/>
</dbReference>
<evidence type="ECO:0000313" key="4">
    <source>
        <dbReference type="EMBL" id="MBB6055432.1"/>
    </source>
</evidence>
<dbReference type="AlphaFoldDB" id="A0A841GLR9"/>
<dbReference type="PANTHER" id="PTHR38108:SF1">
    <property type="entry name" value="UPF0319 PROTEIN YCCT"/>
    <property type="match status" value="1"/>
</dbReference>
<evidence type="ECO:0000313" key="5">
    <source>
        <dbReference type="Proteomes" id="UP000585721"/>
    </source>
</evidence>